<gene>
    <name evidence="2" type="ORF">SMD44_05336</name>
</gene>
<dbReference type="STRING" id="67267.GCA_000716675_04160"/>
<proteinExistence type="predicted"/>
<keyword evidence="3" id="KW-1185">Reference proteome</keyword>
<keyword evidence="1" id="KW-0732">Signal</keyword>
<protein>
    <recommendedName>
        <fullName evidence="4">Secreted protein</fullName>
    </recommendedName>
</protein>
<evidence type="ECO:0008006" key="4">
    <source>
        <dbReference type="Google" id="ProtNLM"/>
    </source>
</evidence>
<accession>A0A1Z1WHD6</accession>
<sequence>MRDRYKKALVGSAAVALLGAGVGFSPAAHAEPTGTRGGCGENYNPTVPGGKAHWELTCDNGKITIEGTVTDTRSDGKCVKVKAQMPNGDWKRSKAACPKGDKEEYTWTGRGSKINAWVYTYDV</sequence>
<name>A0A1Z1WHD6_9ACTN</name>
<dbReference type="EMBL" id="CP021748">
    <property type="protein sequence ID" value="ARX85867.1"/>
    <property type="molecule type" value="Genomic_DNA"/>
</dbReference>
<feature type="signal peptide" evidence="1">
    <location>
        <begin position="1"/>
        <end position="30"/>
    </location>
</feature>
<evidence type="ECO:0000256" key="1">
    <source>
        <dbReference type="SAM" id="SignalP"/>
    </source>
</evidence>
<evidence type="ECO:0000313" key="2">
    <source>
        <dbReference type="EMBL" id="ARX85867.1"/>
    </source>
</evidence>
<dbReference type="RefSeq" id="WP_087885530.1">
    <property type="nucleotide sequence ID" value="NZ_CP021748.1"/>
</dbReference>
<feature type="chain" id="PRO_5012486918" description="Secreted protein" evidence="1">
    <location>
        <begin position="31"/>
        <end position="123"/>
    </location>
</feature>
<evidence type="ECO:0000313" key="3">
    <source>
        <dbReference type="Proteomes" id="UP000195880"/>
    </source>
</evidence>
<dbReference type="OrthoDB" id="3638180at2"/>
<dbReference type="KEGG" id="salf:SMD44_05336"/>
<reference evidence="2 3" key="1">
    <citation type="submission" date="2017-05" db="EMBL/GenBank/DDBJ databases">
        <title>Streptomyces alboflavus Genome sequencing and assembly.</title>
        <authorList>
            <person name="Wang Y."/>
            <person name="Du B."/>
            <person name="Ding Y."/>
            <person name="Liu H."/>
            <person name="Hou Q."/>
            <person name="Liu K."/>
            <person name="Wang C."/>
            <person name="Yao L."/>
        </authorList>
    </citation>
    <scope>NUCLEOTIDE SEQUENCE [LARGE SCALE GENOMIC DNA]</scope>
    <source>
        <strain evidence="2 3">MDJK44</strain>
    </source>
</reference>
<dbReference type="Proteomes" id="UP000195880">
    <property type="component" value="Chromosome"/>
</dbReference>
<organism evidence="2 3">
    <name type="scientific">Streptomyces alboflavus</name>
    <dbReference type="NCBI Taxonomy" id="67267"/>
    <lineage>
        <taxon>Bacteria</taxon>
        <taxon>Bacillati</taxon>
        <taxon>Actinomycetota</taxon>
        <taxon>Actinomycetes</taxon>
        <taxon>Kitasatosporales</taxon>
        <taxon>Streptomycetaceae</taxon>
        <taxon>Streptomyces</taxon>
    </lineage>
</organism>
<dbReference type="AlphaFoldDB" id="A0A1Z1WHD6"/>